<sequence>MKELVKNNLDAGASPISVVIKVGGLKFVQVSNNGHDSRVRTLCNSNAFFWISSIRFQCFFVPIIDLCFVEMELGTILRLRWRMMGRKGEMCSVQEEEDGESGGEMCSLQEEEDGESGSAGKKMELGGDGL</sequence>
<protein>
    <submittedName>
        <fullName evidence="1">Uncharacterized protein</fullName>
    </submittedName>
</protein>
<name>A0ACC2LIH6_PERAE</name>
<evidence type="ECO:0000313" key="1">
    <source>
        <dbReference type="EMBL" id="KAJ8633143.1"/>
    </source>
</evidence>
<dbReference type="EMBL" id="CM056816">
    <property type="protein sequence ID" value="KAJ8633143.1"/>
    <property type="molecule type" value="Genomic_DNA"/>
</dbReference>
<evidence type="ECO:0000313" key="2">
    <source>
        <dbReference type="Proteomes" id="UP001234297"/>
    </source>
</evidence>
<organism evidence="1 2">
    <name type="scientific">Persea americana</name>
    <name type="common">Avocado</name>
    <dbReference type="NCBI Taxonomy" id="3435"/>
    <lineage>
        <taxon>Eukaryota</taxon>
        <taxon>Viridiplantae</taxon>
        <taxon>Streptophyta</taxon>
        <taxon>Embryophyta</taxon>
        <taxon>Tracheophyta</taxon>
        <taxon>Spermatophyta</taxon>
        <taxon>Magnoliopsida</taxon>
        <taxon>Magnoliidae</taxon>
        <taxon>Laurales</taxon>
        <taxon>Lauraceae</taxon>
        <taxon>Persea</taxon>
    </lineage>
</organism>
<reference evidence="1 2" key="1">
    <citation type="journal article" date="2022" name="Hortic Res">
        <title>A haplotype resolved chromosomal level avocado genome allows analysis of novel avocado genes.</title>
        <authorList>
            <person name="Nath O."/>
            <person name="Fletcher S.J."/>
            <person name="Hayward A."/>
            <person name="Shaw L.M."/>
            <person name="Masouleh A.K."/>
            <person name="Furtado A."/>
            <person name="Henry R.J."/>
            <person name="Mitter N."/>
        </authorList>
    </citation>
    <scope>NUCLEOTIDE SEQUENCE [LARGE SCALE GENOMIC DNA]</scope>
    <source>
        <strain evidence="2">cv. Hass</strain>
    </source>
</reference>
<proteinExistence type="predicted"/>
<dbReference type="Proteomes" id="UP001234297">
    <property type="component" value="Chromosome 8"/>
</dbReference>
<accession>A0ACC2LIH6</accession>
<keyword evidence="2" id="KW-1185">Reference proteome</keyword>
<gene>
    <name evidence="1" type="ORF">MRB53_026479</name>
</gene>
<comment type="caution">
    <text evidence="1">The sequence shown here is derived from an EMBL/GenBank/DDBJ whole genome shotgun (WGS) entry which is preliminary data.</text>
</comment>